<evidence type="ECO:0000259" key="16">
    <source>
        <dbReference type="Pfam" id="PF00306"/>
    </source>
</evidence>
<dbReference type="Gene3D" id="3.40.50.300">
    <property type="entry name" value="P-loop containing nucleotide triphosphate hydrolases"/>
    <property type="match status" value="1"/>
</dbReference>
<dbReference type="GO" id="GO:0045259">
    <property type="term" value="C:proton-transporting ATP synthase complex"/>
    <property type="evidence" value="ECO:0007669"/>
    <property type="project" value="UniProtKB-KW"/>
</dbReference>
<evidence type="ECO:0000313" key="18">
    <source>
        <dbReference type="EMBL" id="REG88418.1"/>
    </source>
</evidence>
<keyword evidence="5 14" id="KW-0547">Nucleotide-binding</keyword>
<dbReference type="EC" id="7.1.2.2" evidence="14"/>
<dbReference type="FunFam" id="1.20.150.20:FF:000001">
    <property type="entry name" value="ATP synthase subunit alpha"/>
    <property type="match status" value="1"/>
</dbReference>
<evidence type="ECO:0000256" key="3">
    <source>
        <dbReference type="ARBA" id="ARBA00008936"/>
    </source>
</evidence>
<dbReference type="Proteomes" id="UP000256405">
    <property type="component" value="Unassembled WGS sequence"/>
</dbReference>
<evidence type="ECO:0000256" key="13">
    <source>
        <dbReference type="ARBA" id="ARBA00026013"/>
    </source>
</evidence>
<evidence type="ECO:0000256" key="9">
    <source>
        <dbReference type="ARBA" id="ARBA00023065"/>
    </source>
</evidence>
<dbReference type="Pfam" id="PF00006">
    <property type="entry name" value="ATP-synt_ab"/>
    <property type="match status" value="1"/>
</dbReference>
<dbReference type="InterPro" id="IPR005294">
    <property type="entry name" value="ATP_synth_F1_asu"/>
</dbReference>
<dbReference type="PIRSF" id="PIRSF039088">
    <property type="entry name" value="F_ATPase_subunit_alpha"/>
    <property type="match status" value="1"/>
</dbReference>
<evidence type="ECO:0000256" key="1">
    <source>
        <dbReference type="ARBA" id="ARBA00003784"/>
    </source>
</evidence>
<dbReference type="InterPro" id="IPR020003">
    <property type="entry name" value="ATPase_a/bsu_AS"/>
</dbReference>
<feature type="binding site" evidence="14">
    <location>
        <begin position="171"/>
        <end position="178"/>
    </location>
    <ligand>
        <name>ATP</name>
        <dbReference type="ChEBI" id="CHEBI:30616"/>
    </ligand>
</feature>
<keyword evidence="12 14" id="KW-0066">ATP synthesis</keyword>
<feature type="site" description="Required for activity" evidence="14">
    <location>
        <position position="387"/>
    </location>
</feature>
<comment type="function">
    <text evidence="1 14">Produces ATP from ADP in the presence of a proton gradient across the membrane. The alpha chain is a regulatory subunit.</text>
</comment>
<dbReference type="InterPro" id="IPR027417">
    <property type="entry name" value="P-loop_NTPase"/>
</dbReference>
<evidence type="ECO:0000256" key="8">
    <source>
        <dbReference type="ARBA" id="ARBA00022967"/>
    </source>
</evidence>
<evidence type="ECO:0000256" key="14">
    <source>
        <dbReference type="HAMAP-Rule" id="MF_01346"/>
    </source>
</evidence>
<dbReference type="CDD" id="cd18116">
    <property type="entry name" value="ATP-synt_F1_alpha_N"/>
    <property type="match status" value="1"/>
</dbReference>
<dbReference type="FunFam" id="3.40.50.300:FF:000002">
    <property type="entry name" value="ATP synthase subunit alpha"/>
    <property type="match status" value="1"/>
</dbReference>
<dbReference type="RefSeq" id="WP_086540014.1">
    <property type="nucleotide sequence ID" value="NZ_MSSW01000007.1"/>
</dbReference>
<keyword evidence="10 14" id="KW-0472">Membrane</keyword>
<gene>
    <name evidence="14" type="primary">atpA</name>
    <name evidence="18" type="ORF">C8N25_10933</name>
</gene>
<evidence type="ECO:0000256" key="2">
    <source>
        <dbReference type="ARBA" id="ARBA00004170"/>
    </source>
</evidence>
<feature type="domain" description="ATPase F1/V1/A1 complex alpha/beta subunit nucleotide-binding" evidence="15">
    <location>
        <begin position="151"/>
        <end position="389"/>
    </location>
</feature>
<evidence type="ECO:0000256" key="11">
    <source>
        <dbReference type="ARBA" id="ARBA00023196"/>
    </source>
</evidence>
<keyword evidence="6 14" id="KW-0375">Hydrogen ion transport</keyword>
<evidence type="ECO:0000259" key="17">
    <source>
        <dbReference type="Pfam" id="PF02874"/>
    </source>
</evidence>
<reference evidence="18 19" key="1">
    <citation type="submission" date="2018-08" db="EMBL/GenBank/DDBJ databases">
        <title>Genomic Encyclopedia of Archaeal and Bacterial Type Strains, Phase II (KMG-II): from individual species to whole genera.</title>
        <authorList>
            <person name="Goeker M."/>
        </authorList>
    </citation>
    <scope>NUCLEOTIDE SEQUENCE [LARGE SCALE GENOMIC DNA]</scope>
    <source>
        <strain evidence="18 19">DSM 15986</strain>
    </source>
</reference>
<name>A0A3E0DUY9_9BACT</name>
<dbReference type="PANTHER" id="PTHR48082:SF2">
    <property type="entry name" value="ATP SYNTHASE SUBUNIT ALPHA, MITOCHONDRIAL"/>
    <property type="match status" value="1"/>
</dbReference>
<keyword evidence="14" id="KW-1003">Cell membrane</keyword>
<dbReference type="CDD" id="cd18113">
    <property type="entry name" value="ATP-synt_F1_alpha_C"/>
    <property type="match status" value="1"/>
</dbReference>
<dbReference type="NCBIfam" id="TIGR00962">
    <property type="entry name" value="atpA"/>
    <property type="match status" value="1"/>
</dbReference>
<dbReference type="NCBIfam" id="NF009884">
    <property type="entry name" value="PRK13343.1"/>
    <property type="match status" value="1"/>
</dbReference>
<dbReference type="GO" id="GO:0043531">
    <property type="term" value="F:ADP binding"/>
    <property type="evidence" value="ECO:0007669"/>
    <property type="project" value="TreeGrafter"/>
</dbReference>
<comment type="catalytic activity">
    <reaction evidence="14">
        <text>ATP + H2O + 4 H(+)(in) = ADP + phosphate + 5 H(+)(out)</text>
        <dbReference type="Rhea" id="RHEA:57720"/>
        <dbReference type="ChEBI" id="CHEBI:15377"/>
        <dbReference type="ChEBI" id="CHEBI:15378"/>
        <dbReference type="ChEBI" id="CHEBI:30616"/>
        <dbReference type="ChEBI" id="CHEBI:43474"/>
        <dbReference type="ChEBI" id="CHEBI:456216"/>
        <dbReference type="EC" id="7.1.2.2"/>
    </reaction>
</comment>
<dbReference type="AlphaFoldDB" id="A0A3E0DUY9"/>
<comment type="subcellular location">
    <subcellularLocation>
        <location evidence="14">Cell membrane</location>
        <topology evidence="14">Peripheral membrane protein</topology>
    </subcellularLocation>
    <subcellularLocation>
        <location evidence="2">Membrane</location>
        <topology evidence="2">Peripheral membrane protein</topology>
    </subcellularLocation>
</comment>
<dbReference type="Gene3D" id="2.40.30.20">
    <property type="match status" value="1"/>
</dbReference>
<dbReference type="HAMAP" id="MF_01346">
    <property type="entry name" value="ATP_synth_alpha_bact"/>
    <property type="match status" value="1"/>
</dbReference>
<comment type="subunit">
    <text evidence="13">F-type ATPases have 2 components, CF(1) - the catalytic core - and CF(0) - the membrane proton channel. CF(1) has five subunits: alpha(3), beta(3), gamma(1), delta(1), epsilon(1). CF(0) has four main subunits: a(1), b(1), b'(1) and c(9-12).</text>
</comment>
<dbReference type="GO" id="GO:0005886">
    <property type="term" value="C:plasma membrane"/>
    <property type="evidence" value="ECO:0007669"/>
    <property type="project" value="UniProtKB-SubCell"/>
</dbReference>
<dbReference type="InterPro" id="IPR033732">
    <property type="entry name" value="ATP_synth_F1_a_nt-bd_dom"/>
</dbReference>
<dbReference type="InterPro" id="IPR000194">
    <property type="entry name" value="ATPase_F1/V1/A1_a/bsu_nucl-bd"/>
</dbReference>
<dbReference type="InterPro" id="IPR038376">
    <property type="entry name" value="ATP_synth_asu_C_sf"/>
</dbReference>
<evidence type="ECO:0000313" key="19">
    <source>
        <dbReference type="Proteomes" id="UP000256405"/>
    </source>
</evidence>
<feature type="domain" description="ATPase F1/V1/A1 complex alpha/beta subunit N-terminal" evidence="17">
    <location>
        <begin position="27"/>
        <end position="92"/>
    </location>
</feature>
<organism evidence="18 19">
    <name type="scientific">Algoriphagus antarcticus</name>
    <dbReference type="NCBI Taxonomy" id="238540"/>
    <lineage>
        <taxon>Bacteria</taxon>
        <taxon>Pseudomonadati</taxon>
        <taxon>Bacteroidota</taxon>
        <taxon>Cytophagia</taxon>
        <taxon>Cytophagales</taxon>
        <taxon>Cyclobacteriaceae</taxon>
        <taxon>Algoriphagus</taxon>
    </lineage>
</organism>
<dbReference type="SUPFAM" id="SSF52540">
    <property type="entry name" value="P-loop containing nucleoside triphosphate hydrolases"/>
    <property type="match status" value="1"/>
</dbReference>
<sequence length="525" mass="56738">MAEVRPDEVSAILREQLSGARTEAELEEVGTVLQVGDGVARIYGLSKAQSGELLEFDNGLKAMVLNLEEDNVGAVLFGDSKGVKEGDTVKRTKRIASLQVGEGMLGRVVDTLGNPIDGKGPITGDLYEMPLERKAPGVIFRQPVTEPLQTGIKSIDAMIPIGRGQRELVIGDRQTGKTAVVIDAILNQKEFYDKGEPVFCIYVAIGQKASTVAGVVATLEKFGALSYTVIVAAPASEPAPMQFFAPFAGASIGEFFRDTGRPALVVYDDLSKQAVAYREVSLLLRRPPGREAYPGDVFYLHSRLLERAAKINKSDKIAQSMNDLPDSIRHLVKGGGSLTALPIIETQAGDVSAYIPTNVISITDGQIFLETNLFNSGIRPAINVGISVSRVGGNAQIKSMKKIAGTLKLDQAAFRELEAFSKFGSDLDATTKRTIERGRRNQEILKQAQYSPVSVEHQVAIIYASTRGLMDTVPVEKARAFEKEFYTLLDTTYPEALQFILKGDVDAAGKILTKAAAELAPKFSK</sequence>
<keyword evidence="4 14" id="KW-0813">Transport</keyword>
<comment type="caution">
    <text evidence="18">The sequence shown here is derived from an EMBL/GenBank/DDBJ whole genome shotgun (WGS) entry which is preliminary data.</text>
</comment>
<keyword evidence="7 14" id="KW-0067">ATP-binding</keyword>
<comment type="similarity">
    <text evidence="3 14">Belongs to the ATPase alpha/beta chains family.</text>
</comment>
<dbReference type="CDD" id="cd01132">
    <property type="entry name" value="F1-ATPase_alpha_CD"/>
    <property type="match status" value="1"/>
</dbReference>
<dbReference type="PANTHER" id="PTHR48082">
    <property type="entry name" value="ATP SYNTHASE SUBUNIT ALPHA, MITOCHONDRIAL"/>
    <property type="match status" value="1"/>
</dbReference>
<evidence type="ECO:0000256" key="7">
    <source>
        <dbReference type="ARBA" id="ARBA00022840"/>
    </source>
</evidence>
<dbReference type="Gene3D" id="1.20.150.20">
    <property type="entry name" value="ATP synthase alpha/beta chain, C-terminal domain"/>
    <property type="match status" value="1"/>
</dbReference>
<dbReference type="GO" id="GO:0046933">
    <property type="term" value="F:proton-transporting ATP synthase activity, rotational mechanism"/>
    <property type="evidence" value="ECO:0007669"/>
    <property type="project" value="UniProtKB-UniRule"/>
</dbReference>
<keyword evidence="9 14" id="KW-0406">Ion transport</keyword>
<keyword evidence="8 14" id="KW-1278">Translocase</keyword>
<dbReference type="InterPro" id="IPR023366">
    <property type="entry name" value="ATP_synth_asu-like_sf"/>
</dbReference>
<dbReference type="Pfam" id="PF02874">
    <property type="entry name" value="ATP-synt_ab_N"/>
    <property type="match status" value="1"/>
</dbReference>
<evidence type="ECO:0000256" key="10">
    <source>
        <dbReference type="ARBA" id="ARBA00023136"/>
    </source>
</evidence>
<dbReference type="FunFam" id="2.40.30.20:FF:000001">
    <property type="entry name" value="ATP synthase subunit alpha"/>
    <property type="match status" value="1"/>
</dbReference>
<evidence type="ECO:0000259" key="15">
    <source>
        <dbReference type="Pfam" id="PF00006"/>
    </source>
</evidence>
<dbReference type="SUPFAM" id="SSF47917">
    <property type="entry name" value="C-terminal domain of alpha and beta subunits of F1 ATP synthase"/>
    <property type="match status" value="1"/>
</dbReference>
<dbReference type="PROSITE" id="PS00152">
    <property type="entry name" value="ATPASE_ALPHA_BETA"/>
    <property type="match status" value="1"/>
</dbReference>
<keyword evidence="19" id="KW-1185">Reference proteome</keyword>
<evidence type="ECO:0000256" key="12">
    <source>
        <dbReference type="ARBA" id="ARBA00023310"/>
    </source>
</evidence>
<dbReference type="InterPro" id="IPR004100">
    <property type="entry name" value="ATPase_F1/V1/A1_a/bsu_N"/>
</dbReference>
<keyword evidence="11 14" id="KW-0139">CF(1)</keyword>
<dbReference type="OrthoDB" id="9803053at2"/>
<evidence type="ECO:0000256" key="6">
    <source>
        <dbReference type="ARBA" id="ARBA00022781"/>
    </source>
</evidence>
<evidence type="ECO:0000256" key="5">
    <source>
        <dbReference type="ARBA" id="ARBA00022741"/>
    </source>
</evidence>
<dbReference type="InterPro" id="IPR000793">
    <property type="entry name" value="ATP_synth_asu_C"/>
</dbReference>
<accession>A0A3E0DUY9</accession>
<dbReference type="GO" id="GO:0005524">
    <property type="term" value="F:ATP binding"/>
    <property type="evidence" value="ECO:0007669"/>
    <property type="project" value="UniProtKB-UniRule"/>
</dbReference>
<dbReference type="Pfam" id="PF00306">
    <property type="entry name" value="ATP-synt_ab_C"/>
    <property type="match status" value="1"/>
</dbReference>
<proteinExistence type="inferred from homology"/>
<dbReference type="SUPFAM" id="SSF50615">
    <property type="entry name" value="N-terminal domain of alpha and beta subunits of F1 ATP synthase"/>
    <property type="match status" value="1"/>
</dbReference>
<dbReference type="InterPro" id="IPR036121">
    <property type="entry name" value="ATPase_F1/V1/A1_a/bsu_N_sf"/>
</dbReference>
<protein>
    <recommendedName>
        <fullName evidence="14">ATP synthase subunit alpha</fullName>
        <ecNumber evidence="14">7.1.2.2</ecNumber>
    </recommendedName>
    <alternativeName>
        <fullName evidence="14">ATP synthase F1 sector subunit alpha</fullName>
    </alternativeName>
    <alternativeName>
        <fullName evidence="14">F-ATPase subunit alpha</fullName>
    </alternativeName>
</protein>
<evidence type="ECO:0000256" key="4">
    <source>
        <dbReference type="ARBA" id="ARBA00022448"/>
    </source>
</evidence>
<feature type="domain" description="ATP synthase alpha subunit C-terminal" evidence="16">
    <location>
        <begin position="396"/>
        <end position="503"/>
    </location>
</feature>
<dbReference type="EMBL" id="QUNF01000009">
    <property type="protein sequence ID" value="REG88418.1"/>
    <property type="molecule type" value="Genomic_DNA"/>
</dbReference>